<dbReference type="InterPro" id="IPR008254">
    <property type="entry name" value="Flavodoxin/NO_synth"/>
</dbReference>
<evidence type="ECO:0000313" key="3">
    <source>
        <dbReference type="Proteomes" id="UP000295710"/>
    </source>
</evidence>
<accession>A0A4R4FGZ2</accession>
<proteinExistence type="predicted"/>
<dbReference type="GO" id="GO:0010181">
    <property type="term" value="F:FMN binding"/>
    <property type="evidence" value="ECO:0007669"/>
    <property type="project" value="InterPro"/>
</dbReference>
<dbReference type="RefSeq" id="WP_132276752.1">
    <property type="nucleotide sequence ID" value="NZ_JAOBST010000023.1"/>
</dbReference>
<dbReference type="InterPro" id="IPR001226">
    <property type="entry name" value="Flavodoxin_CS"/>
</dbReference>
<gene>
    <name evidence="2" type="ORF">E1963_07350</name>
</gene>
<name>A0A4R4FGZ2_9FIRM</name>
<sequence length="175" mass="19825">MLEYLVLYESRSGNTKKIAAAIFSNLPGNSKDLIDITTDKSIPEAKVYFIGFRVNCGTCSMEVSDFINGLGGKRIALFGTCGMGDSPDYYKAIEKSVHAWIENDNDYLGAFICQGKMPRKVREKYETMRSPENEAQMDMYIRNFDEAMTHPDSLDIEHAKVFTQKCLKKLDEMDS</sequence>
<keyword evidence="3" id="KW-1185">Reference proteome</keyword>
<dbReference type="InterPro" id="IPR029039">
    <property type="entry name" value="Flavoprotein-like_sf"/>
</dbReference>
<dbReference type="EMBL" id="SMMX01000005">
    <property type="protein sequence ID" value="TDA22056.1"/>
    <property type="molecule type" value="Genomic_DNA"/>
</dbReference>
<dbReference type="GO" id="GO:0009055">
    <property type="term" value="F:electron transfer activity"/>
    <property type="evidence" value="ECO:0007669"/>
    <property type="project" value="InterPro"/>
</dbReference>
<organism evidence="2 3">
    <name type="scientific">Extibacter muris</name>
    <dbReference type="NCBI Taxonomy" id="1796622"/>
    <lineage>
        <taxon>Bacteria</taxon>
        <taxon>Bacillati</taxon>
        <taxon>Bacillota</taxon>
        <taxon>Clostridia</taxon>
        <taxon>Lachnospirales</taxon>
        <taxon>Lachnospiraceae</taxon>
        <taxon>Extibacter</taxon>
    </lineage>
</organism>
<dbReference type="NCBIfam" id="NF045594">
    <property type="entry name" value="flavodox_BilS"/>
    <property type="match status" value="1"/>
</dbReference>
<dbReference type="SUPFAM" id="SSF52218">
    <property type="entry name" value="Flavoproteins"/>
    <property type="match status" value="1"/>
</dbReference>
<dbReference type="Proteomes" id="UP000295710">
    <property type="component" value="Unassembled WGS sequence"/>
</dbReference>
<evidence type="ECO:0000313" key="2">
    <source>
        <dbReference type="EMBL" id="TDA22056.1"/>
    </source>
</evidence>
<dbReference type="AlphaFoldDB" id="A0A4R4FGZ2"/>
<evidence type="ECO:0000259" key="1">
    <source>
        <dbReference type="Pfam" id="PF12641"/>
    </source>
</evidence>
<dbReference type="GO" id="GO:0016651">
    <property type="term" value="F:oxidoreductase activity, acting on NAD(P)H"/>
    <property type="evidence" value="ECO:0007669"/>
    <property type="project" value="UniProtKB-ARBA"/>
</dbReference>
<reference evidence="2 3" key="1">
    <citation type="journal article" date="2016" name="Nat. Microbiol.">
        <title>The Mouse Intestinal Bacterial Collection (miBC) provides host-specific insight into cultured diversity and functional potential of the gut microbiota.</title>
        <authorList>
            <person name="Lagkouvardos I."/>
            <person name="Pukall R."/>
            <person name="Abt B."/>
            <person name="Foesel B.U."/>
            <person name="Meier-Kolthoff J.P."/>
            <person name="Kumar N."/>
            <person name="Bresciani A."/>
            <person name="Martinez I."/>
            <person name="Just S."/>
            <person name="Ziegler C."/>
            <person name="Brugiroux S."/>
            <person name="Garzetti D."/>
            <person name="Wenning M."/>
            <person name="Bui T.P."/>
            <person name="Wang J."/>
            <person name="Hugenholtz F."/>
            <person name="Plugge C.M."/>
            <person name="Peterson D.A."/>
            <person name="Hornef M.W."/>
            <person name="Baines J.F."/>
            <person name="Smidt H."/>
            <person name="Walter J."/>
            <person name="Kristiansen K."/>
            <person name="Nielsen H.B."/>
            <person name="Haller D."/>
            <person name="Overmann J."/>
            <person name="Stecher B."/>
            <person name="Clavel T."/>
        </authorList>
    </citation>
    <scope>NUCLEOTIDE SEQUENCE [LARGE SCALE GENOMIC DNA]</scope>
    <source>
        <strain evidence="2 3">DSM 28560</strain>
    </source>
</reference>
<dbReference type="PROSITE" id="PS00201">
    <property type="entry name" value="FLAVODOXIN"/>
    <property type="match status" value="1"/>
</dbReference>
<dbReference type="Pfam" id="PF12641">
    <property type="entry name" value="Flavodoxin_3"/>
    <property type="match status" value="1"/>
</dbReference>
<protein>
    <submittedName>
        <fullName evidence="2">Flavodoxin</fullName>
    </submittedName>
</protein>
<comment type="caution">
    <text evidence="2">The sequence shown here is derived from an EMBL/GenBank/DDBJ whole genome shotgun (WGS) entry which is preliminary data.</text>
</comment>
<dbReference type="Gene3D" id="3.40.50.360">
    <property type="match status" value="1"/>
</dbReference>
<dbReference type="InterPro" id="IPR054633">
    <property type="entry name" value="BilS"/>
</dbReference>
<feature type="domain" description="Flavodoxin-like" evidence="1">
    <location>
        <begin position="5"/>
        <end position="163"/>
    </location>
</feature>